<evidence type="ECO:0000256" key="1">
    <source>
        <dbReference type="ARBA" id="ARBA00004613"/>
    </source>
</evidence>
<keyword evidence="4 8" id="KW-0732">Signal</keyword>
<dbReference type="EMBL" id="JBBNAE010000011">
    <property type="protein sequence ID" value="KAK9085477.1"/>
    <property type="molecule type" value="Genomic_DNA"/>
</dbReference>
<dbReference type="InterPro" id="IPR039616">
    <property type="entry name" value="CLE1-4"/>
</dbReference>
<reference evidence="9 10" key="1">
    <citation type="submission" date="2024-01" db="EMBL/GenBank/DDBJ databases">
        <title>Genome assemblies of Stephania.</title>
        <authorList>
            <person name="Yang L."/>
        </authorList>
    </citation>
    <scope>NUCLEOTIDE SEQUENCE [LARGE SCALE GENOMIC DNA]</scope>
    <source>
        <strain evidence="9">QJT</strain>
        <tissue evidence="9">Leaf</tissue>
    </source>
</reference>
<dbReference type="AlphaFoldDB" id="A0AAP0E602"/>
<dbReference type="GO" id="GO:0005576">
    <property type="term" value="C:extracellular region"/>
    <property type="evidence" value="ECO:0007669"/>
    <property type="project" value="UniProtKB-SubCell"/>
</dbReference>
<evidence type="ECO:0000256" key="8">
    <source>
        <dbReference type="SAM" id="SignalP"/>
    </source>
</evidence>
<organism evidence="9 10">
    <name type="scientific">Stephania japonica</name>
    <dbReference type="NCBI Taxonomy" id="461633"/>
    <lineage>
        <taxon>Eukaryota</taxon>
        <taxon>Viridiplantae</taxon>
        <taxon>Streptophyta</taxon>
        <taxon>Embryophyta</taxon>
        <taxon>Tracheophyta</taxon>
        <taxon>Spermatophyta</taxon>
        <taxon>Magnoliopsida</taxon>
        <taxon>Ranunculales</taxon>
        <taxon>Menispermaceae</taxon>
        <taxon>Menispermoideae</taxon>
        <taxon>Cissampelideae</taxon>
        <taxon>Stephania</taxon>
    </lineage>
</organism>
<evidence type="ECO:0000313" key="9">
    <source>
        <dbReference type="EMBL" id="KAK9085477.1"/>
    </source>
</evidence>
<dbReference type="GO" id="GO:0033612">
    <property type="term" value="F:receptor serine/threonine kinase binding"/>
    <property type="evidence" value="ECO:0007669"/>
    <property type="project" value="TreeGrafter"/>
</dbReference>
<evidence type="ECO:0000256" key="3">
    <source>
        <dbReference type="ARBA" id="ARBA00022525"/>
    </source>
</evidence>
<dbReference type="Proteomes" id="UP001417504">
    <property type="component" value="Unassembled WGS sequence"/>
</dbReference>
<comment type="similarity">
    <text evidence="2">Belongs to the CLV3/ESR signal peptide family.</text>
</comment>
<evidence type="ECO:0000256" key="7">
    <source>
        <dbReference type="SAM" id="MobiDB-lite"/>
    </source>
</evidence>
<dbReference type="PANTHER" id="PTHR33869:SF5">
    <property type="entry name" value="CLAVATA3_ESR (CLE)-RELATED PROTEIN 4"/>
    <property type="match status" value="1"/>
</dbReference>
<sequence>MANVKLVLVCLISLLVLISSIHSAEARPITALFTKVQPQIRPSSSFKSVRELLEMWQRRGQGSTRPYESKRLSPGGPDPQHHVVGCGLATHDMAISDFWAATAPVRDERMQAVTIELTNMQEQDRQICSSVAANRQDMCSENG</sequence>
<feature type="region of interest" description="Disordered" evidence="7">
    <location>
        <begin position="59"/>
        <end position="80"/>
    </location>
</feature>
<evidence type="ECO:0000313" key="10">
    <source>
        <dbReference type="Proteomes" id="UP001417504"/>
    </source>
</evidence>
<accession>A0AAP0E602</accession>
<keyword evidence="3" id="KW-0964">Secreted</keyword>
<comment type="caution">
    <text evidence="9">The sequence shown here is derived from an EMBL/GenBank/DDBJ whole genome shotgun (WGS) entry which is preliminary data.</text>
</comment>
<proteinExistence type="inferred from homology"/>
<keyword evidence="5" id="KW-0325">Glycoprotein</keyword>
<keyword evidence="6" id="KW-0379">Hydroxylation</keyword>
<evidence type="ECO:0000256" key="2">
    <source>
        <dbReference type="ARBA" id="ARBA00005416"/>
    </source>
</evidence>
<evidence type="ECO:0000256" key="6">
    <source>
        <dbReference type="ARBA" id="ARBA00023278"/>
    </source>
</evidence>
<comment type="subcellular location">
    <subcellularLocation>
        <location evidence="1">Secreted</location>
    </subcellularLocation>
</comment>
<name>A0AAP0E602_9MAGN</name>
<evidence type="ECO:0000256" key="4">
    <source>
        <dbReference type="ARBA" id="ARBA00022729"/>
    </source>
</evidence>
<dbReference type="PANTHER" id="PTHR33869">
    <property type="entry name" value="CLAVATA3/ESR (CLE)-RELATED PROTEIN 3"/>
    <property type="match status" value="1"/>
</dbReference>
<feature type="signal peptide" evidence="8">
    <location>
        <begin position="1"/>
        <end position="26"/>
    </location>
</feature>
<keyword evidence="10" id="KW-1185">Reference proteome</keyword>
<evidence type="ECO:0000256" key="5">
    <source>
        <dbReference type="ARBA" id="ARBA00023180"/>
    </source>
</evidence>
<gene>
    <name evidence="9" type="ORF">Sjap_025888</name>
</gene>
<feature type="chain" id="PRO_5042868758" evidence="8">
    <location>
        <begin position="27"/>
        <end position="143"/>
    </location>
</feature>
<protein>
    <submittedName>
        <fullName evidence="9">Uncharacterized protein</fullName>
    </submittedName>
</protein>